<dbReference type="AlphaFoldDB" id="A0A8S9YFT4"/>
<proteinExistence type="predicted"/>
<organism evidence="2 3">
    <name type="scientific">Paragonimus skrjabini miyazakii</name>
    <dbReference type="NCBI Taxonomy" id="59628"/>
    <lineage>
        <taxon>Eukaryota</taxon>
        <taxon>Metazoa</taxon>
        <taxon>Spiralia</taxon>
        <taxon>Lophotrochozoa</taxon>
        <taxon>Platyhelminthes</taxon>
        <taxon>Trematoda</taxon>
        <taxon>Digenea</taxon>
        <taxon>Plagiorchiida</taxon>
        <taxon>Troglotremata</taxon>
        <taxon>Troglotrematidae</taxon>
        <taxon>Paragonimus</taxon>
    </lineage>
</organism>
<dbReference type="Proteomes" id="UP000822476">
    <property type="component" value="Unassembled WGS sequence"/>
</dbReference>
<accession>A0A8S9YFT4</accession>
<keyword evidence="3" id="KW-1185">Reference proteome</keyword>
<evidence type="ECO:0000313" key="3">
    <source>
        <dbReference type="Proteomes" id="UP000822476"/>
    </source>
</evidence>
<reference evidence="2" key="1">
    <citation type="submission" date="2019-07" db="EMBL/GenBank/DDBJ databases">
        <title>Annotation for the trematode Paragonimus miyazaki's.</title>
        <authorList>
            <person name="Choi Y.-J."/>
        </authorList>
    </citation>
    <scope>NUCLEOTIDE SEQUENCE</scope>
    <source>
        <strain evidence="2">Japan</strain>
    </source>
</reference>
<comment type="caution">
    <text evidence="2">The sequence shown here is derived from an EMBL/GenBank/DDBJ whole genome shotgun (WGS) entry which is preliminary data.</text>
</comment>
<protein>
    <submittedName>
        <fullName evidence="2">Uncharacterized protein</fullName>
    </submittedName>
</protein>
<sequence>MNTTMNLCCCTILLLLLRISGEHLLKESIDHQPEYNQKVDVDWPHVLADVSRFANAQEHHTCPNACQFMEVEGYFITSGERRKFTIVKTNADPDHKYSLSWVYELFCTKLCKYWYKNKPATTGPLSALVETNVNNNGKNGVEGGIAHSFFGCLHLCNIVWRESTST</sequence>
<keyword evidence="1" id="KW-0732">Signal</keyword>
<name>A0A8S9YFT4_9TREM</name>
<evidence type="ECO:0000313" key="2">
    <source>
        <dbReference type="EMBL" id="KAF7242533.1"/>
    </source>
</evidence>
<feature type="chain" id="PRO_5035777247" evidence="1">
    <location>
        <begin position="22"/>
        <end position="166"/>
    </location>
</feature>
<gene>
    <name evidence="2" type="ORF">EG68_10231</name>
</gene>
<dbReference type="EMBL" id="JTDE01006668">
    <property type="protein sequence ID" value="KAF7242533.1"/>
    <property type="molecule type" value="Genomic_DNA"/>
</dbReference>
<feature type="signal peptide" evidence="1">
    <location>
        <begin position="1"/>
        <end position="21"/>
    </location>
</feature>
<evidence type="ECO:0000256" key="1">
    <source>
        <dbReference type="SAM" id="SignalP"/>
    </source>
</evidence>